<dbReference type="Proteomes" id="UP000536179">
    <property type="component" value="Unassembled WGS sequence"/>
</dbReference>
<organism evidence="1 2">
    <name type="scientific">Aporhodopirellula rubra</name>
    <dbReference type="NCBI Taxonomy" id="980271"/>
    <lineage>
        <taxon>Bacteria</taxon>
        <taxon>Pseudomonadati</taxon>
        <taxon>Planctomycetota</taxon>
        <taxon>Planctomycetia</taxon>
        <taxon>Pirellulales</taxon>
        <taxon>Pirellulaceae</taxon>
        <taxon>Aporhodopirellula</taxon>
    </lineage>
</organism>
<name>A0A7W5E5K7_9BACT</name>
<comment type="caution">
    <text evidence="1">The sequence shown here is derived from an EMBL/GenBank/DDBJ whole genome shotgun (WGS) entry which is preliminary data.</text>
</comment>
<protein>
    <submittedName>
        <fullName evidence="1">Uncharacterized protein</fullName>
    </submittedName>
</protein>
<proteinExistence type="predicted"/>
<sequence length="133" mass="15241">MTEHVTMFSDDALAVLDAMPHDASATFAYHHFAGGFYWSDEFPDTTSPDWNVVSHDDVYRYLIRIRRCITFDDADLTSLPLWRQVVHFAPNWPGLRADRREGAIVKRLRAAERLAEKCLDELDAELSGRDGDL</sequence>
<reference evidence="1 2" key="1">
    <citation type="submission" date="2020-08" db="EMBL/GenBank/DDBJ databases">
        <title>Genomic Encyclopedia of Type Strains, Phase III (KMG-III): the genomes of soil and plant-associated and newly described type strains.</title>
        <authorList>
            <person name="Whitman W."/>
        </authorList>
    </citation>
    <scope>NUCLEOTIDE SEQUENCE [LARGE SCALE GENOMIC DNA]</scope>
    <source>
        <strain evidence="1 2">CECT 8075</strain>
    </source>
</reference>
<dbReference type="EMBL" id="JACHXU010000046">
    <property type="protein sequence ID" value="MBB3210631.1"/>
    <property type="molecule type" value="Genomic_DNA"/>
</dbReference>
<gene>
    <name evidence="1" type="ORF">FHS27_006479</name>
</gene>
<evidence type="ECO:0000313" key="2">
    <source>
        <dbReference type="Proteomes" id="UP000536179"/>
    </source>
</evidence>
<keyword evidence="2" id="KW-1185">Reference proteome</keyword>
<accession>A0A7W5E5K7</accession>
<dbReference type="AlphaFoldDB" id="A0A7W5E5K7"/>
<evidence type="ECO:0000313" key="1">
    <source>
        <dbReference type="EMBL" id="MBB3210631.1"/>
    </source>
</evidence>